<keyword evidence="1" id="KW-1133">Transmembrane helix</keyword>
<keyword evidence="3" id="KW-1185">Reference proteome</keyword>
<dbReference type="PANTHER" id="PTHR31226">
    <property type="entry name" value="TRANSMEMBRANE PROTEIN 117"/>
    <property type="match status" value="1"/>
</dbReference>
<gene>
    <name evidence="2" type="ORF">X975_10513</name>
</gene>
<dbReference type="EMBL" id="KK117218">
    <property type="protein sequence ID" value="KFM69867.1"/>
    <property type="molecule type" value="Genomic_DNA"/>
</dbReference>
<feature type="transmembrane region" description="Helical" evidence="1">
    <location>
        <begin position="84"/>
        <end position="103"/>
    </location>
</feature>
<evidence type="ECO:0000256" key="1">
    <source>
        <dbReference type="SAM" id="Phobius"/>
    </source>
</evidence>
<evidence type="ECO:0000313" key="2">
    <source>
        <dbReference type="EMBL" id="KFM69867.1"/>
    </source>
</evidence>
<keyword evidence="1" id="KW-0472">Membrane</keyword>
<organism evidence="2 3">
    <name type="scientific">Stegodyphus mimosarum</name>
    <name type="common">African social velvet spider</name>
    <dbReference type="NCBI Taxonomy" id="407821"/>
    <lineage>
        <taxon>Eukaryota</taxon>
        <taxon>Metazoa</taxon>
        <taxon>Ecdysozoa</taxon>
        <taxon>Arthropoda</taxon>
        <taxon>Chelicerata</taxon>
        <taxon>Arachnida</taxon>
        <taxon>Araneae</taxon>
        <taxon>Araneomorphae</taxon>
        <taxon>Entelegynae</taxon>
        <taxon>Eresoidea</taxon>
        <taxon>Eresidae</taxon>
        <taxon>Stegodyphus</taxon>
    </lineage>
</organism>
<dbReference type="PANTHER" id="PTHR31226:SF1">
    <property type="entry name" value="TRANSMEMBRANE PROTEIN 117"/>
    <property type="match status" value="1"/>
</dbReference>
<sequence>MILDLNMWKNQIFYIPAEYGQYTGPDHKVFSIPDVYLLATKNYSQWTYEIRSTQIDPLTNKTLLEGDISMNSRYLGYPLSVKGMAFMPSLIGFAMFGILTYLYGRFPPPTERLVYGRHGRRKREVPRSSWRRERGNRCTHYLIHNKDKYIEEKKKGNQLTELIVAWEENFGPTKQCEKPL</sequence>
<dbReference type="Pfam" id="PF15113">
    <property type="entry name" value="TMEM117"/>
    <property type="match status" value="1"/>
</dbReference>
<feature type="non-terminal residue" evidence="2">
    <location>
        <position position="180"/>
    </location>
</feature>
<proteinExistence type="predicted"/>
<dbReference type="STRING" id="407821.A0A087TXM8"/>
<dbReference type="GO" id="GO:0070059">
    <property type="term" value="P:intrinsic apoptotic signaling pathway in response to endoplasmic reticulum stress"/>
    <property type="evidence" value="ECO:0007669"/>
    <property type="project" value="TreeGrafter"/>
</dbReference>
<dbReference type="AlphaFoldDB" id="A0A087TXM8"/>
<dbReference type="OrthoDB" id="419441at2759"/>
<name>A0A087TXM8_STEMI</name>
<reference evidence="2 3" key="1">
    <citation type="submission" date="2013-11" db="EMBL/GenBank/DDBJ databases">
        <title>Genome sequencing of Stegodyphus mimosarum.</title>
        <authorList>
            <person name="Bechsgaard J."/>
        </authorList>
    </citation>
    <scope>NUCLEOTIDE SEQUENCE [LARGE SCALE GENOMIC DNA]</scope>
</reference>
<evidence type="ECO:0000313" key="3">
    <source>
        <dbReference type="Proteomes" id="UP000054359"/>
    </source>
</evidence>
<keyword evidence="1 2" id="KW-0812">Transmembrane</keyword>
<protein>
    <submittedName>
        <fullName evidence="2">Transmembrane protein 117</fullName>
    </submittedName>
</protein>
<dbReference type="InterPro" id="IPR029370">
    <property type="entry name" value="TMEM117"/>
</dbReference>
<accession>A0A087TXM8</accession>
<dbReference type="Proteomes" id="UP000054359">
    <property type="component" value="Unassembled WGS sequence"/>
</dbReference>